<sequence length="149" mass="17017">MFLLYRMRRRSKKNFRVKMNHILFSAEGKCDIDTLHEFQVNGFVPLSVGKISGRSFLYGLIRDENRGEVSMMSQVAKDTELLTMSESFVKYCGGTNPDVQMCFIPEGESEKDASWCFGIIKTVVLCRKKLGKKKQSRKLGDGFVKNISK</sequence>
<dbReference type="Proteomes" id="UP000319438">
    <property type="component" value="Segment"/>
</dbReference>
<protein>
    <submittedName>
        <fullName evidence="1">Uncharacterized protein</fullName>
    </submittedName>
</protein>
<proteinExistence type="predicted"/>
<name>A0A0N9P6K1_9VIRU</name>
<organism evidence="1 2">
    <name type="scientific">Port-miou virus</name>
    <dbReference type="NCBI Taxonomy" id="1733873"/>
    <lineage>
        <taxon>Viruses</taxon>
        <taxon>Varidnaviria</taxon>
        <taxon>Bamfordvirae</taxon>
        <taxon>Nucleocytoviricota</taxon>
        <taxon>Megaviricetes</taxon>
        <taxon>Pimascovirales</taxon>
        <taxon>Pimascovirales incertae sedis</taxon>
        <taxon>Marseilleviridae</taxon>
        <taxon>Losannavirus</taxon>
        <taxon>Losannavirus lausannense</taxon>
        <taxon>Lausannevirus</taxon>
    </lineage>
</organism>
<accession>A0A0N9P6K1</accession>
<evidence type="ECO:0000313" key="2">
    <source>
        <dbReference type="Proteomes" id="UP000319438"/>
    </source>
</evidence>
<reference evidence="1" key="1">
    <citation type="journal article" date="2015" name="Genome Announc.">
        <title>Complete Genome Sequence of a New Member of the Marseilleviridae Recovered from the Brackish Submarine Spring in the Cassis Port-Miou Calanque, France.</title>
        <authorList>
            <person name="Doutre G."/>
            <person name="Arfib B."/>
            <person name="Rochette P."/>
            <person name="Claverie J.M."/>
            <person name="Bonin P."/>
            <person name="Abergel C."/>
        </authorList>
    </citation>
    <scope>NUCLEOTIDE SEQUENCE [LARGE SCALE GENOMIC DNA]</scope>
    <source>
        <strain evidence="1">1</strain>
    </source>
</reference>
<dbReference type="EMBL" id="KT428292">
    <property type="protein sequence ID" value="ALH06795.1"/>
    <property type="molecule type" value="Genomic_DNA"/>
</dbReference>
<evidence type="ECO:0000313" key="1">
    <source>
        <dbReference type="EMBL" id="ALH06795.1"/>
    </source>
</evidence>
<gene>
    <name evidence="1" type="ORF">PMV_097</name>
</gene>